<dbReference type="PANTHER" id="PTHR30480">
    <property type="entry name" value="BETA-HEXOSAMINIDASE-RELATED"/>
    <property type="match status" value="1"/>
</dbReference>
<evidence type="ECO:0000256" key="2">
    <source>
        <dbReference type="ARBA" id="ARBA00022801"/>
    </source>
</evidence>
<dbReference type="InterPro" id="IPR036881">
    <property type="entry name" value="Glyco_hydro_3_C_sf"/>
</dbReference>
<dbReference type="Pfam" id="PF00933">
    <property type="entry name" value="Glyco_hydro_3"/>
    <property type="match status" value="1"/>
</dbReference>
<protein>
    <submittedName>
        <fullName evidence="5">Beta-hexosaminidase</fullName>
    </submittedName>
</protein>
<dbReference type="PANTHER" id="PTHR30480:SF16">
    <property type="entry name" value="GLYCOSIDE HYDROLASE FAMILY 3 DOMAIN PROTEIN"/>
    <property type="match status" value="1"/>
</dbReference>
<dbReference type="InterPro" id="IPR036962">
    <property type="entry name" value="Glyco_hydro_3_N_sf"/>
</dbReference>
<dbReference type="Proteomes" id="UP000092993">
    <property type="component" value="Unassembled WGS sequence"/>
</dbReference>
<accession>A0A1C7MCS8</accession>
<dbReference type="Gene3D" id="3.40.50.1700">
    <property type="entry name" value="Glycoside hydrolase family 3 C-terminal domain"/>
    <property type="match status" value="1"/>
</dbReference>
<keyword evidence="2" id="KW-0378">Hydrolase</keyword>
<dbReference type="GO" id="GO:0005975">
    <property type="term" value="P:carbohydrate metabolic process"/>
    <property type="evidence" value="ECO:0007669"/>
    <property type="project" value="InterPro"/>
</dbReference>
<name>A0A1C7MCS8_GRIFR</name>
<dbReference type="OrthoDB" id="4215304at2759"/>
<organism evidence="5 6">
    <name type="scientific">Grifola frondosa</name>
    <name type="common">Maitake</name>
    <name type="synonym">Polyporus frondosus</name>
    <dbReference type="NCBI Taxonomy" id="5627"/>
    <lineage>
        <taxon>Eukaryota</taxon>
        <taxon>Fungi</taxon>
        <taxon>Dikarya</taxon>
        <taxon>Basidiomycota</taxon>
        <taxon>Agaricomycotina</taxon>
        <taxon>Agaricomycetes</taxon>
        <taxon>Polyporales</taxon>
        <taxon>Grifolaceae</taxon>
        <taxon>Grifola</taxon>
    </lineage>
</organism>
<evidence type="ECO:0000256" key="3">
    <source>
        <dbReference type="ARBA" id="ARBA00023295"/>
    </source>
</evidence>
<dbReference type="Gene3D" id="3.20.20.300">
    <property type="entry name" value="Glycoside hydrolase, family 3, N-terminal domain"/>
    <property type="match status" value="1"/>
</dbReference>
<reference evidence="5 6" key="1">
    <citation type="submission" date="2016-03" db="EMBL/GenBank/DDBJ databases">
        <title>Whole genome sequencing of Grifola frondosa 9006-11.</title>
        <authorList>
            <person name="Min B."/>
            <person name="Park H."/>
            <person name="Kim J.-G."/>
            <person name="Cho H."/>
            <person name="Oh Y.-L."/>
            <person name="Kong W.-S."/>
            <person name="Choi I.-G."/>
        </authorList>
    </citation>
    <scope>NUCLEOTIDE SEQUENCE [LARGE SCALE GENOMIC DNA]</scope>
    <source>
        <strain evidence="5 6">9006-11</strain>
    </source>
</reference>
<dbReference type="InterPro" id="IPR017853">
    <property type="entry name" value="GH"/>
</dbReference>
<dbReference type="PRINTS" id="PR00133">
    <property type="entry name" value="GLHYDRLASE3"/>
</dbReference>
<dbReference type="InterPro" id="IPR050226">
    <property type="entry name" value="NagZ_Beta-hexosaminidase"/>
</dbReference>
<evidence type="ECO:0000313" key="5">
    <source>
        <dbReference type="EMBL" id="OBZ74417.1"/>
    </source>
</evidence>
<dbReference type="GO" id="GO:0009254">
    <property type="term" value="P:peptidoglycan turnover"/>
    <property type="evidence" value="ECO:0007669"/>
    <property type="project" value="TreeGrafter"/>
</dbReference>
<dbReference type="SUPFAM" id="SSF51445">
    <property type="entry name" value="(Trans)glycosidases"/>
    <property type="match status" value="1"/>
</dbReference>
<evidence type="ECO:0000313" key="6">
    <source>
        <dbReference type="Proteomes" id="UP000092993"/>
    </source>
</evidence>
<keyword evidence="6" id="KW-1185">Reference proteome</keyword>
<gene>
    <name evidence="5" type="primary">nagZ</name>
    <name evidence="5" type="ORF">A0H81_05374</name>
</gene>
<dbReference type="EMBL" id="LUGG01000005">
    <property type="protein sequence ID" value="OBZ74417.1"/>
    <property type="molecule type" value="Genomic_DNA"/>
</dbReference>
<dbReference type="OMA" id="MICHTFD"/>
<proteinExistence type="inferred from homology"/>
<dbReference type="InterPro" id="IPR001764">
    <property type="entry name" value="Glyco_hydro_3_N"/>
</dbReference>
<feature type="domain" description="Glycoside hydrolase family 3 N-terminal" evidence="4">
    <location>
        <begin position="41"/>
        <end position="352"/>
    </location>
</feature>
<evidence type="ECO:0000256" key="1">
    <source>
        <dbReference type="ARBA" id="ARBA00005336"/>
    </source>
</evidence>
<evidence type="ECO:0000259" key="4">
    <source>
        <dbReference type="Pfam" id="PF00933"/>
    </source>
</evidence>
<dbReference type="GO" id="GO:0004553">
    <property type="term" value="F:hydrolase activity, hydrolyzing O-glycosyl compounds"/>
    <property type="evidence" value="ECO:0007669"/>
    <property type="project" value="InterPro"/>
</dbReference>
<comment type="similarity">
    <text evidence="1">Belongs to the glycosyl hydrolase 3 family.</text>
</comment>
<comment type="caution">
    <text evidence="5">The sequence shown here is derived from an EMBL/GenBank/DDBJ whole genome shotgun (WGS) entry which is preliminary data.</text>
</comment>
<sequence>MIFLAESVASEHHCGTGLEVRMAELAEQLKREIGQHFVFGFHGYEVSDDIRTLIRDYYLGNVILMKRNVQSISQVHDLVRQLQLIAEESGHSKPLMIGIDQENGLVSAFSSTSAGTQFPGAMALAATGSPELVEEVSAATGKEMRLAGINWAYSPVADVNSDPRNPVIGVRSFGDDPLEVARYVKAVSKGLTSAKVAPSAKHFPGHGNTHVDSHVGLPRIITSKEKLAATELVPFQALVDAGIATIMTGHMALPWVTGDDMPCSLSKVIASNLLREEMGFRGVIVTDCLEMEAVAGRYGSEGGAFFSLQAGADIIMICHRFDRQVGALNEAYAAVENSRISINALVTSSRRIGALKDAFAGTWEDVLGTLDVEQVARLKMEHKLLSRRAYAAAVSLIRDKPGVLPLSKGNSTILFTPRMESINPAVDDAEGNLRDEEGRLQNTAGPSYQAFAASVAQHAPVQHVVYAPNDEISEALKDSARSASSIIFATRNGFDRGAWQIAYLRKVVAMLSSVASSTKVVLVSTCAPYDLLTLEDVNAPCLATYEFTVPALEAATAVIFGKEVARGKVPVKKGLVQGTA</sequence>
<dbReference type="STRING" id="5627.A0A1C7MCS8"/>
<keyword evidence="3" id="KW-0326">Glycosidase</keyword>
<dbReference type="AlphaFoldDB" id="A0A1C7MCS8"/>